<dbReference type="EMBL" id="BTPU01000018">
    <property type="protein sequence ID" value="GMQ61983.1"/>
    <property type="molecule type" value="Genomic_DNA"/>
</dbReference>
<dbReference type="Proteomes" id="UP001374599">
    <property type="component" value="Unassembled WGS sequence"/>
</dbReference>
<keyword evidence="2" id="KW-1185">Reference proteome</keyword>
<gene>
    <name evidence="1" type="ORF">AN2V17_12130</name>
</gene>
<evidence type="ECO:0000313" key="2">
    <source>
        <dbReference type="Proteomes" id="UP001374599"/>
    </source>
</evidence>
<accession>A0ACB5UHE8</accession>
<organism evidence="1 2">
    <name type="scientific">Vallitalea maricola</name>
    <dbReference type="NCBI Taxonomy" id="3074433"/>
    <lineage>
        <taxon>Bacteria</taxon>
        <taxon>Bacillati</taxon>
        <taxon>Bacillota</taxon>
        <taxon>Clostridia</taxon>
        <taxon>Lachnospirales</taxon>
        <taxon>Vallitaleaceae</taxon>
        <taxon>Vallitalea</taxon>
    </lineage>
</organism>
<reference evidence="1" key="1">
    <citation type="submission" date="2023-09" db="EMBL/GenBank/DDBJ databases">
        <title>Vallitalea sediminicola and Vallitalea maricola sp. nov., anaerobic bacteria isolated from marine sediment.</title>
        <authorList>
            <person name="Hirano S."/>
            <person name="Maeda A."/>
            <person name="Terahara T."/>
            <person name="Mori K."/>
            <person name="Hamada M."/>
            <person name="Matsumoto R."/>
            <person name="Kobayashi T."/>
        </authorList>
    </citation>
    <scope>NUCLEOTIDE SEQUENCE</scope>
    <source>
        <strain evidence="1">AN17-2</strain>
    </source>
</reference>
<proteinExistence type="predicted"/>
<comment type="caution">
    <text evidence="1">The sequence shown here is derived from an EMBL/GenBank/DDBJ whole genome shotgun (WGS) entry which is preliminary data.</text>
</comment>
<protein>
    <submittedName>
        <fullName evidence="1">Uncharacterized protein</fullName>
    </submittedName>
</protein>
<evidence type="ECO:0000313" key="1">
    <source>
        <dbReference type="EMBL" id="GMQ61983.1"/>
    </source>
</evidence>
<name>A0ACB5UHE8_9FIRM</name>
<sequence>MKHGFLCNKITTLRRLTRNSQYKNLDSFELKECIGNKASKRCFEKLNIVDR</sequence>